<dbReference type="PROSITE" id="PS51318">
    <property type="entry name" value="TAT"/>
    <property type="match status" value="1"/>
</dbReference>
<evidence type="ECO:0000256" key="7">
    <source>
        <dbReference type="RuleBase" id="RU000414"/>
    </source>
</evidence>
<feature type="binding site" evidence="6">
    <location>
        <position position="69"/>
    </location>
    <ligand>
        <name>Mn(2+)</name>
        <dbReference type="ChEBI" id="CHEBI:29035"/>
    </ligand>
</feature>
<evidence type="ECO:0000259" key="8">
    <source>
        <dbReference type="Pfam" id="PF00081"/>
    </source>
</evidence>
<comment type="similarity">
    <text evidence="1 7">Belongs to the iron/manganese superoxide dismutase family.</text>
</comment>
<comment type="catalytic activity">
    <reaction evidence="5 7">
        <text>2 superoxide + 2 H(+) = H2O2 + O2</text>
        <dbReference type="Rhea" id="RHEA:20696"/>
        <dbReference type="ChEBI" id="CHEBI:15378"/>
        <dbReference type="ChEBI" id="CHEBI:15379"/>
        <dbReference type="ChEBI" id="CHEBI:16240"/>
        <dbReference type="ChEBI" id="CHEBI:18421"/>
        <dbReference type="EC" id="1.15.1.1"/>
    </reaction>
</comment>
<dbReference type="Gene3D" id="3.55.40.20">
    <property type="entry name" value="Iron/manganese superoxide dismutase, C-terminal domain"/>
    <property type="match status" value="1"/>
</dbReference>
<reference evidence="10" key="1">
    <citation type="submission" date="2013-07" db="EMBL/GenBank/DDBJ databases">
        <authorList>
            <person name="McIlroy S."/>
        </authorList>
    </citation>
    <scope>NUCLEOTIDE SEQUENCE [LARGE SCALE GENOMIC DNA]</scope>
    <source>
        <strain evidence="10">Run_A_D11</strain>
    </source>
</reference>
<name>W6M9I9_9GAMM</name>
<dbReference type="Pfam" id="PF02777">
    <property type="entry name" value="Sod_Fe_C"/>
    <property type="match status" value="1"/>
</dbReference>
<evidence type="ECO:0000256" key="3">
    <source>
        <dbReference type="ARBA" id="ARBA00023002"/>
    </source>
</evidence>
<keyword evidence="3 7" id="KW-0560">Oxidoreductase</keyword>
<dbReference type="GO" id="GO:0005737">
    <property type="term" value="C:cytoplasm"/>
    <property type="evidence" value="ECO:0007669"/>
    <property type="project" value="UniProtKB-ARBA"/>
</dbReference>
<dbReference type="InterPro" id="IPR001189">
    <property type="entry name" value="Mn/Fe_SOD"/>
</dbReference>
<keyword evidence="4" id="KW-0408">Iron</keyword>
<reference evidence="10" key="2">
    <citation type="submission" date="2014-03" db="EMBL/GenBank/DDBJ databases">
        <title>Candidatus Competibacter-lineage genomes retrieved from metagenomes reveal functional metabolic diversity.</title>
        <authorList>
            <person name="McIlroy S.J."/>
            <person name="Albertsen M."/>
            <person name="Andresen E.K."/>
            <person name="Saunders A.M."/>
            <person name="Kristiansen R."/>
            <person name="Stokholm-Bjerregaard M."/>
            <person name="Nielsen K.L."/>
            <person name="Nielsen P.H."/>
        </authorList>
    </citation>
    <scope>NUCLEOTIDE SEQUENCE</scope>
    <source>
        <strain evidence="10">Run_A_D11</strain>
    </source>
</reference>
<dbReference type="OrthoDB" id="9803125at2"/>
<keyword evidence="2 6" id="KW-0479">Metal-binding</keyword>
<dbReference type="GO" id="GO:0004784">
    <property type="term" value="F:superoxide dismutase activity"/>
    <property type="evidence" value="ECO:0007669"/>
    <property type="project" value="UniProtKB-EC"/>
</dbReference>
<dbReference type="PIRSF" id="PIRSF000349">
    <property type="entry name" value="SODismutase"/>
    <property type="match status" value="1"/>
</dbReference>
<dbReference type="EC" id="1.15.1.1" evidence="7"/>
<feature type="domain" description="Manganese/iron superoxide dismutase C-terminal" evidence="9">
    <location>
        <begin position="136"/>
        <end position="236"/>
    </location>
</feature>
<dbReference type="EMBL" id="CBTJ020000055">
    <property type="protein sequence ID" value="CDI03274.1"/>
    <property type="molecule type" value="Genomic_DNA"/>
</dbReference>
<evidence type="ECO:0000256" key="5">
    <source>
        <dbReference type="ARBA" id="ARBA00049204"/>
    </source>
</evidence>
<dbReference type="Proteomes" id="UP000035760">
    <property type="component" value="Unassembled WGS sequence"/>
</dbReference>
<dbReference type="GO" id="GO:0046914">
    <property type="term" value="F:transition metal ion binding"/>
    <property type="evidence" value="ECO:0007669"/>
    <property type="project" value="UniProtKB-ARBA"/>
</dbReference>
<dbReference type="PANTHER" id="PTHR42769">
    <property type="entry name" value="SUPEROXIDE DISMUTASE"/>
    <property type="match status" value="1"/>
</dbReference>
<evidence type="ECO:0000313" key="11">
    <source>
        <dbReference type="Proteomes" id="UP000035760"/>
    </source>
</evidence>
<dbReference type="InterPro" id="IPR019833">
    <property type="entry name" value="Mn/Fe_SOD_BS"/>
</dbReference>
<evidence type="ECO:0000256" key="6">
    <source>
        <dbReference type="PIRSR" id="PIRSR000349-1"/>
    </source>
</evidence>
<dbReference type="PROSITE" id="PS00088">
    <property type="entry name" value="SOD_MN"/>
    <property type="match status" value="1"/>
</dbReference>
<dbReference type="FunFam" id="3.55.40.20:FF:000001">
    <property type="entry name" value="Superoxide dismutase"/>
    <property type="match status" value="1"/>
</dbReference>
<evidence type="ECO:0000313" key="10">
    <source>
        <dbReference type="EMBL" id="CDI03274.1"/>
    </source>
</evidence>
<feature type="binding site" evidence="6">
    <location>
        <position position="203"/>
    </location>
    <ligand>
        <name>Mn(2+)</name>
        <dbReference type="ChEBI" id="CHEBI:29035"/>
    </ligand>
</feature>
<dbReference type="SUPFAM" id="SSF54719">
    <property type="entry name" value="Fe,Mn superoxide dismutase (SOD), C-terminal domain"/>
    <property type="match status" value="1"/>
</dbReference>
<protein>
    <recommendedName>
        <fullName evidence="7">Superoxide dismutase</fullName>
        <ecNumber evidence="7">1.15.1.1</ecNumber>
    </recommendedName>
</protein>
<evidence type="ECO:0000256" key="4">
    <source>
        <dbReference type="ARBA" id="ARBA00023004"/>
    </source>
</evidence>
<dbReference type="InterPro" id="IPR019832">
    <property type="entry name" value="Mn/Fe_SOD_C"/>
</dbReference>
<dbReference type="InterPro" id="IPR006311">
    <property type="entry name" value="TAT_signal"/>
</dbReference>
<dbReference type="PANTHER" id="PTHR42769:SF3">
    <property type="entry name" value="SUPEROXIDE DISMUTASE [FE] 2, CHLOROPLASTIC"/>
    <property type="match status" value="1"/>
</dbReference>
<feature type="binding site" evidence="6">
    <location>
        <position position="207"/>
    </location>
    <ligand>
        <name>Mn(2+)</name>
        <dbReference type="ChEBI" id="CHEBI:29035"/>
    </ligand>
</feature>
<dbReference type="AlphaFoldDB" id="W6M9I9"/>
<accession>W6M9I9</accession>
<feature type="domain" description="Manganese/iron superoxide dismutase N-terminal" evidence="8">
    <location>
        <begin position="45"/>
        <end position="128"/>
    </location>
</feature>
<dbReference type="FunFam" id="1.10.287.990:FF:000002">
    <property type="entry name" value="Superoxide dismutase"/>
    <property type="match status" value="1"/>
</dbReference>
<dbReference type="InterPro" id="IPR036324">
    <property type="entry name" value="Mn/Fe_SOD_N_sf"/>
</dbReference>
<feature type="binding site" evidence="6">
    <location>
        <position position="121"/>
    </location>
    <ligand>
        <name>Mn(2+)</name>
        <dbReference type="ChEBI" id="CHEBI:29035"/>
    </ligand>
</feature>
<proteinExistence type="inferred from homology"/>
<comment type="function">
    <text evidence="7">Destroys radicals which are normally produced within the cells and which are toxic to biological systems.</text>
</comment>
<evidence type="ECO:0000259" key="9">
    <source>
        <dbReference type="Pfam" id="PF02777"/>
    </source>
</evidence>
<evidence type="ECO:0000256" key="1">
    <source>
        <dbReference type="ARBA" id="ARBA00008714"/>
    </source>
</evidence>
<dbReference type="PRINTS" id="PR01703">
    <property type="entry name" value="MNSODISMTASE"/>
</dbReference>
<dbReference type="InterPro" id="IPR036314">
    <property type="entry name" value="SOD_C_sf"/>
</dbReference>
<keyword evidence="11" id="KW-1185">Reference proteome</keyword>
<dbReference type="Pfam" id="PF00081">
    <property type="entry name" value="Sod_Fe_N"/>
    <property type="match status" value="1"/>
</dbReference>
<dbReference type="RefSeq" id="WP_082161239.1">
    <property type="nucleotide sequence ID" value="NZ_CBTJ020000055.1"/>
</dbReference>
<organism evidence="10 11">
    <name type="scientific">Candidatus Competibacter denitrificans Run_A_D11</name>
    <dbReference type="NCBI Taxonomy" id="1400863"/>
    <lineage>
        <taxon>Bacteria</taxon>
        <taxon>Pseudomonadati</taxon>
        <taxon>Pseudomonadota</taxon>
        <taxon>Gammaproteobacteria</taxon>
        <taxon>Candidatus Competibacteraceae</taxon>
        <taxon>Candidatus Competibacter</taxon>
    </lineage>
</organism>
<dbReference type="STRING" id="1400863.BN873_470016"/>
<evidence type="ECO:0000256" key="2">
    <source>
        <dbReference type="ARBA" id="ARBA00022723"/>
    </source>
</evidence>
<sequence>MSPTLSDYALNRRRFLTTVLAGSAVLTLGDLVLPRVARAAAAGPFTLPPLPYANDALSPVISANTIGFHYGKHHQGYATKLNELVAGSPMADQSLEAIIKATAGKADQAAIFNNAAQVWNHTFYWNSLKPKGGGKPTGALAEWIDKSFGDYDKFKAEFTKAATGQFGSGWAWLIKDGDKLAVTKTGNADTPIAHEQKPLLTVDVWEHAYYLDYQNRRADYVAAVLDNLLNWEFAAKNLVG</sequence>
<dbReference type="Gene3D" id="1.10.287.990">
    <property type="entry name" value="Fe,Mn superoxide dismutase (SOD) domain"/>
    <property type="match status" value="1"/>
</dbReference>
<dbReference type="SUPFAM" id="SSF46609">
    <property type="entry name" value="Fe,Mn superoxide dismutase (SOD), N-terminal domain"/>
    <property type="match status" value="1"/>
</dbReference>
<dbReference type="InterPro" id="IPR019831">
    <property type="entry name" value="Mn/Fe_SOD_N"/>
</dbReference>
<gene>
    <name evidence="10" type="primary">sodB</name>
    <name evidence="10" type="ORF">BN873_470016</name>
</gene>
<comment type="caution">
    <text evidence="10">The sequence shown here is derived from an EMBL/GenBank/DDBJ whole genome shotgun (WGS) entry which is preliminary data.</text>
</comment>